<dbReference type="InterPro" id="IPR009030">
    <property type="entry name" value="Growth_fac_rcpt_cys_sf"/>
</dbReference>
<dbReference type="Gene3D" id="3.30.200.20">
    <property type="entry name" value="Phosphorylase Kinase, domain 1"/>
    <property type="match status" value="1"/>
</dbReference>
<dbReference type="Gramene" id="AUR62000339-RA">
    <property type="protein sequence ID" value="AUR62000339-RA:cds"/>
    <property type="gene ID" value="AUR62000339"/>
</dbReference>
<keyword evidence="11" id="KW-0067">ATP-binding</keyword>
<dbReference type="SUPFAM" id="SSF56112">
    <property type="entry name" value="Protein kinase-like (PK-like)"/>
    <property type="match status" value="2"/>
</dbReference>
<dbReference type="PANTHER" id="PTHR27005:SF521">
    <property type="entry name" value="WALL-ASSOCIATED RECEPTOR KINASE-LIKE 6"/>
    <property type="match status" value="1"/>
</dbReference>
<dbReference type="Gene3D" id="2.10.25.10">
    <property type="entry name" value="Laminin"/>
    <property type="match status" value="2"/>
</dbReference>
<evidence type="ECO:0000259" key="21">
    <source>
        <dbReference type="PROSITE" id="PS50011"/>
    </source>
</evidence>
<feature type="transmembrane region" description="Helical" evidence="20">
    <location>
        <begin position="715"/>
        <end position="732"/>
    </location>
</feature>
<keyword evidence="15" id="KW-0325">Glycoprotein</keyword>
<reference evidence="23" key="1">
    <citation type="journal article" date="2017" name="Nature">
        <title>The genome of Chenopodium quinoa.</title>
        <authorList>
            <person name="Jarvis D.E."/>
            <person name="Ho Y.S."/>
            <person name="Lightfoot D.J."/>
            <person name="Schmoeckel S.M."/>
            <person name="Li B."/>
            <person name="Borm T.J.A."/>
            <person name="Ohyanagi H."/>
            <person name="Mineta K."/>
            <person name="Michell C.T."/>
            <person name="Saber N."/>
            <person name="Kharbatia N.M."/>
            <person name="Rupper R.R."/>
            <person name="Sharp A.R."/>
            <person name="Dally N."/>
            <person name="Boughton B.A."/>
            <person name="Woo Y.H."/>
            <person name="Gao G."/>
            <person name="Schijlen E.G.W.M."/>
            <person name="Guo X."/>
            <person name="Momin A.A."/>
            <person name="Negrao S."/>
            <person name="Al-Babili S."/>
            <person name="Gehring C."/>
            <person name="Roessner U."/>
            <person name="Jung C."/>
            <person name="Murphy K."/>
            <person name="Arold S.T."/>
            <person name="Gojobori T."/>
            <person name="van der Linden C.G."/>
            <person name="van Loo E.N."/>
            <person name="Jellen E.N."/>
            <person name="Maughan P.J."/>
            <person name="Tester M."/>
        </authorList>
    </citation>
    <scope>NUCLEOTIDE SEQUENCE [LARGE SCALE GENOMIC DNA]</scope>
    <source>
        <strain evidence="23">cv. PI 614886</strain>
    </source>
</reference>
<dbReference type="PROSITE" id="PS50026">
    <property type="entry name" value="EGF_3"/>
    <property type="match status" value="1"/>
</dbReference>
<dbReference type="InterPro" id="IPR000152">
    <property type="entry name" value="EGF-type_Asp/Asn_hydroxyl_site"/>
</dbReference>
<comment type="catalytic activity">
    <reaction evidence="16">
        <text>L-seryl-[protein] + ATP = O-phospho-L-seryl-[protein] + ADP + H(+)</text>
        <dbReference type="Rhea" id="RHEA:17989"/>
        <dbReference type="Rhea" id="RHEA-COMP:9863"/>
        <dbReference type="Rhea" id="RHEA-COMP:11604"/>
        <dbReference type="ChEBI" id="CHEBI:15378"/>
        <dbReference type="ChEBI" id="CHEBI:29999"/>
        <dbReference type="ChEBI" id="CHEBI:30616"/>
        <dbReference type="ChEBI" id="CHEBI:83421"/>
        <dbReference type="ChEBI" id="CHEBI:456216"/>
    </reaction>
</comment>
<comment type="function">
    <text evidence="18">Serine/threonine-protein kinase that may function as a signaling receptor of extracellular matrix component. Binding to pectin may have significance in the control of cell expansion, morphogenesis and development.</text>
</comment>
<keyword evidence="5" id="KW-0808">Transferase</keyword>
<dbReference type="InterPro" id="IPR001881">
    <property type="entry name" value="EGF-like_Ca-bd_dom"/>
</dbReference>
<dbReference type="PROSITE" id="PS50011">
    <property type="entry name" value="PROTEIN_KINASE_DOM"/>
    <property type="match status" value="2"/>
</dbReference>
<evidence type="ECO:0000256" key="12">
    <source>
        <dbReference type="ARBA" id="ARBA00022989"/>
    </source>
</evidence>
<dbReference type="GO" id="GO:0030247">
    <property type="term" value="F:polysaccharide binding"/>
    <property type="evidence" value="ECO:0007669"/>
    <property type="project" value="InterPro"/>
</dbReference>
<evidence type="ECO:0000256" key="9">
    <source>
        <dbReference type="ARBA" id="ARBA00022741"/>
    </source>
</evidence>
<evidence type="ECO:0000256" key="20">
    <source>
        <dbReference type="SAM" id="Phobius"/>
    </source>
</evidence>
<evidence type="ECO:0000256" key="14">
    <source>
        <dbReference type="ARBA" id="ARBA00023157"/>
    </source>
</evidence>
<keyword evidence="6 20" id="KW-0812">Transmembrane</keyword>
<dbReference type="SMART" id="SM00181">
    <property type="entry name" value="EGF"/>
    <property type="match status" value="2"/>
</dbReference>
<evidence type="ECO:0000256" key="10">
    <source>
        <dbReference type="ARBA" id="ARBA00022777"/>
    </source>
</evidence>
<dbReference type="PROSITE" id="PS00010">
    <property type="entry name" value="ASX_HYDROXYL"/>
    <property type="match status" value="1"/>
</dbReference>
<keyword evidence="3 19" id="KW-0245">EGF-like domain</keyword>
<dbReference type="InterPro" id="IPR000719">
    <property type="entry name" value="Prot_kinase_dom"/>
</dbReference>
<name>A0A803KMT3_CHEQI</name>
<dbReference type="FunFam" id="1.10.510.10:FF:000084">
    <property type="entry name" value="Wall-associated receptor kinase 2"/>
    <property type="match status" value="2"/>
</dbReference>
<evidence type="ECO:0000256" key="15">
    <source>
        <dbReference type="ARBA" id="ARBA00023180"/>
    </source>
</evidence>
<keyword evidence="24" id="KW-1185">Reference proteome</keyword>
<comment type="catalytic activity">
    <reaction evidence="17">
        <text>L-threonyl-[protein] + ATP = O-phospho-L-threonyl-[protein] + ADP + H(+)</text>
        <dbReference type="Rhea" id="RHEA:46608"/>
        <dbReference type="Rhea" id="RHEA-COMP:11060"/>
        <dbReference type="Rhea" id="RHEA-COMP:11605"/>
        <dbReference type="ChEBI" id="CHEBI:15378"/>
        <dbReference type="ChEBI" id="CHEBI:30013"/>
        <dbReference type="ChEBI" id="CHEBI:30616"/>
        <dbReference type="ChEBI" id="CHEBI:61977"/>
        <dbReference type="ChEBI" id="CHEBI:456216"/>
    </reaction>
</comment>
<dbReference type="OMA" id="SAVQPCG"/>
<dbReference type="InterPro" id="IPR008271">
    <property type="entry name" value="Ser/Thr_kinase_AS"/>
</dbReference>
<evidence type="ECO:0000256" key="19">
    <source>
        <dbReference type="PROSITE-ProRule" id="PRU00076"/>
    </source>
</evidence>
<evidence type="ECO:0000256" key="13">
    <source>
        <dbReference type="ARBA" id="ARBA00023136"/>
    </source>
</evidence>
<keyword evidence="13 20" id="KW-0472">Membrane</keyword>
<dbReference type="SUPFAM" id="SSF57184">
    <property type="entry name" value="Growth factor receptor domain"/>
    <property type="match status" value="1"/>
</dbReference>
<dbReference type="Pfam" id="PF00069">
    <property type="entry name" value="Pkinase"/>
    <property type="match status" value="2"/>
</dbReference>
<evidence type="ECO:0000256" key="11">
    <source>
        <dbReference type="ARBA" id="ARBA00022840"/>
    </source>
</evidence>
<proteinExistence type="predicted"/>
<evidence type="ECO:0000313" key="23">
    <source>
        <dbReference type="EnsemblPlants" id="AUR62000339-RA:cds"/>
    </source>
</evidence>
<evidence type="ECO:0000256" key="5">
    <source>
        <dbReference type="ARBA" id="ARBA00022679"/>
    </source>
</evidence>
<evidence type="ECO:0000256" key="1">
    <source>
        <dbReference type="ARBA" id="ARBA00004479"/>
    </source>
</evidence>
<keyword evidence="8" id="KW-0677">Repeat</keyword>
<dbReference type="FunFam" id="2.10.25.10:FF:000038">
    <property type="entry name" value="Fibrillin 2"/>
    <property type="match status" value="1"/>
</dbReference>
<evidence type="ECO:0000256" key="18">
    <source>
        <dbReference type="ARBA" id="ARBA00058961"/>
    </source>
</evidence>
<evidence type="ECO:0000256" key="17">
    <source>
        <dbReference type="ARBA" id="ARBA00047951"/>
    </source>
</evidence>
<dbReference type="Pfam" id="PF07645">
    <property type="entry name" value="EGF_CA"/>
    <property type="match status" value="1"/>
</dbReference>
<evidence type="ECO:0000256" key="6">
    <source>
        <dbReference type="ARBA" id="ARBA00022692"/>
    </source>
</evidence>
<keyword evidence="12 20" id="KW-1133">Transmembrane helix</keyword>
<keyword evidence="7" id="KW-0732">Signal</keyword>
<dbReference type="FunFam" id="3.30.200.20:FF:000043">
    <property type="entry name" value="Wall-associated receptor kinase 2"/>
    <property type="match status" value="1"/>
</dbReference>
<dbReference type="CDD" id="cd14066">
    <property type="entry name" value="STKc_IRAK"/>
    <property type="match status" value="1"/>
</dbReference>
<reference evidence="23" key="2">
    <citation type="submission" date="2021-03" db="UniProtKB">
        <authorList>
            <consortium name="EnsemblPlants"/>
        </authorList>
    </citation>
    <scope>IDENTIFICATION</scope>
</reference>
<dbReference type="Proteomes" id="UP000596660">
    <property type="component" value="Unplaced"/>
</dbReference>
<evidence type="ECO:0000313" key="24">
    <source>
        <dbReference type="Proteomes" id="UP000596660"/>
    </source>
</evidence>
<evidence type="ECO:0000256" key="8">
    <source>
        <dbReference type="ARBA" id="ARBA00022737"/>
    </source>
</evidence>
<comment type="subcellular location">
    <subcellularLocation>
        <location evidence="1">Membrane</location>
        <topology evidence="1">Single-pass type I membrane protein</topology>
    </subcellularLocation>
</comment>
<dbReference type="InterPro" id="IPR025287">
    <property type="entry name" value="WAK_GUB"/>
</dbReference>
<keyword evidence="10" id="KW-0418">Kinase</keyword>
<feature type="domain" description="EGF-like" evidence="22">
    <location>
        <begin position="284"/>
        <end position="318"/>
    </location>
</feature>
<evidence type="ECO:0000256" key="2">
    <source>
        <dbReference type="ARBA" id="ARBA00022527"/>
    </source>
</evidence>
<dbReference type="GO" id="GO:0005509">
    <property type="term" value="F:calcium ion binding"/>
    <property type="evidence" value="ECO:0007669"/>
    <property type="project" value="InterPro"/>
</dbReference>
<dbReference type="InterPro" id="IPR000742">
    <property type="entry name" value="EGF"/>
</dbReference>
<dbReference type="InterPro" id="IPR018097">
    <property type="entry name" value="EGF_Ca-bd_CS"/>
</dbReference>
<comment type="caution">
    <text evidence="19">Lacks conserved residue(s) required for the propagation of feature annotation.</text>
</comment>
<dbReference type="CDD" id="cd00054">
    <property type="entry name" value="EGF_CA"/>
    <property type="match status" value="2"/>
</dbReference>
<keyword evidence="4" id="KW-0597">Phosphoprotein</keyword>
<dbReference type="Pfam" id="PF13947">
    <property type="entry name" value="GUB_WAK_bind"/>
    <property type="match status" value="1"/>
</dbReference>
<dbReference type="PROSITE" id="PS01187">
    <property type="entry name" value="EGF_CA"/>
    <property type="match status" value="1"/>
</dbReference>
<dbReference type="GO" id="GO:0005524">
    <property type="term" value="F:ATP binding"/>
    <property type="evidence" value="ECO:0007669"/>
    <property type="project" value="UniProtKB-KW"/>
</dbReference>
<dbReference type="GO" id="GO:0005886">
    <property type="term" value="C:plasma membrane"/>
    <property type="evidence" value="ECO:0007669"/>
    <property type="project" value="TreeGrafter"/>
</dbReference>
<dbReference type="PROSITE" id="PS00108">
    <property type="entry name" value="PROTEIN_KINASE_ST"/>
    <property type="match status" value="2"/>
</dbReference>
<evidence type="ECO:0000256" key="4">
    <source>
        <dbReference type="ARBA" id="ARBA00022553"/>
    </source>
</evidence>
<dbReference type="SMART" id="SM00179">
    <property type="entry name" value="EGF_CA"/>
    <property type="match status" value="2"/>
</dbReference>
<evidence type="ECO:0000256" key="16">
    <source>
        <dbReference type="ARBA" id="ARBA00047558"/>
    </source>
</evidence>
<protein>
    <submittedName>
        <fullName evidence="23">Uncharacterized protein</fullName>
    </submittedName>
</protein>
<dbReference type="InterPro" id="IPR045274">
    <property type="entry name" value="WAK-like"/>
</dbReference>
<dbReference type="GO" id="GO:0007166">
    <property type="term" value="P:cell surface receptor signaling pathway"/>
    <property type="evidence" value="ECO:0007669"/>
    <property type="project" value="InterPro"/>
</dbReference>
<feature type="domain" description="Protein kinase" evidence="21">
    <location>
        <begin position="698"/>
        <end position="980"/>
    </location>
</feature>
<organism evidence="23 24">
    <name type="scientific">Chenopodium quinoa</name>
    <name type="common">Quinoa</name>
    <dbReference type="NCBI Taxonomy" id="63459"/>
    <lineage>
        <taxon>Eukaryota</taxon>
        <taxon>Viridiplantae</taxon>
        <taxon>Streptophyta</taxon>
        <taxon>Embryophyta</taxon>
        <taxon>Tracheophyta</taxon>
        <taxon>Spermatophyta</taxon>
        <taxon>Magnoliopsida</taxon>
        <taxon>eudicotyledons</taxon>
        <taxon>Gunneridae</taxon>
        <taxon>Pentapetalae</taxon>
        <taxon>Caryophyllales</taxon>
        <taxon>Chenopodiaceae</taxon>
        <taxon>Chenopodioideae</taxon>
        <taxon>Atripliceae</taxon>
        <taxon>Chenopodium</taxon>
    </lineage>
</organism>
<dbReference type="AlphaFoldDB" id="A0A803KMT3"/>
<dbReference type="EnsemblPlants" id="AUR62000339-RA">
    <property type="protein sequence ID" value="AUR62000339-RA:cds"/>
    <property type="gene ID" value="AUR62000339"/>
</dbReference>
<feature type="transmembrane region" description="Helical" evidence="20">
    <location>
        <begin position="340"/>
        <end position="364"/>
    </location>
</feature>
<dbReference type="PANTHER" id="PTHR27005">
    <property type="entry name" value="WALL-ASSOCIATED RECEPTOR KINASE-LIKE 21"/>
    <property type="match status" value="1"/>
</dbReference>
<accession>A0A803KMT3</accession>
<dbReference type="GO" id="GO:0004674">
    <property type="term" value="F:protein serine/threonine kinase activity"/>
    <property type="evidence" value="ECO:0007669"/>
    <property type="project" value="UniProtKB-KW"/>
</dbReference>
<evidence type="ECO:0000256" key="7">
    <source>
        <dbReference type="ARBA" id="ARBA00022729"/>
    </source>
</evidence>
<evidence type="ECO:0000259" key="22">
    <source>
        <dbReference type="PROSITE" id="PS50026"/>
    </source>
</evidence>
<dbReference type="Gene3D" id="1.10.510.10">
    <property type="entry name" value="Transferase(Phosphotransferase) domain 1"/>
    <property type="match status" value="2"/>
</dbReference>
<evidence type="ECO:0000256" key="3">
    <source>
        <dbReference type="ARBA" id="ARBA00022536"/>
    </source>
</evidence>
<sequence length="1018" mass="112183">MVAIIVAGVMASVTPANMFTAVNTTKPGCSRKCGELTIPYPFGIEPNCSLDHGWFTVKCNTSYNPPRAFPMISLGSGNSEILNITESQIMIRNSQIASKCYNLQGNEVSGNQGSFDIYDSPFTYSTTNKLTVVGCNDYAVISASTGTLTKGNQFNFRADILPSRAAIITITLSSLQNRSIGGVSAVQPCGYAFFAGIDSFSFQGASDLNGTVVNRTIQQVPLVLDWSVGVSPSTRLTCDEAKRNLTTYLCQLNTECIDSNAGGYRCNCLSGYMGNPYLEPGCTDVDECAAGSNSPCAMACLNTPGSFRCYCPSGYSGDGYKNGTGGCIKVPDSSSSLGKIILGLGISLGSILLLLGCWSLYSFVKRRRIVKQKAKHFERNGGLLLQQQMSSDESIVARIKIFSVEELERATDDFNKDRILGQGGQGTVYKGMLSEGRIVAIKKSKMVDENRLGEFINEVVILSQINHRNIVKLLGCCLETEVPLLVYEFIPNGTLFHHIHYPSEEFSITWRMRLQIASDSAGALAYLHSSSSIPILHRDIKSSNILLDDKYRAKLSDFGTSRSIALDQTHVTTRVVGTFGYLDPEYFQSSQYTEKSDVYSFGVVLIELLTGQKAIRSILEEDRSLTSWFLSHMEDSRLLDIIDTQLIQEGSKEEFQSVADLAKRCLNFEGRYRPTMKEVLLEIEAVLALHLPQQETQNTASTLSGKGAAKRTQDGLSVTLGSILLFLGGWWINSLIKKRKVVKQRAKFYERNGGLLLHQQMSSGDGVVERTKVFTIEELEKATDHFNENRILGRGGHEFQITWKMRLQIASDSAGALAYLHSSSSIPIFHRDIKSSNILLDDKYRAKLSDFGTSKSVATNQTHVATEVMGTFGYLDPGYFQSSQFTEKSDVYSFGVVLVELLTGQKAIRAISEEDRTLTSWFLYHMEDSSLLDIIYSQILQKSLKGEFLTIGNLAKRCLNLYGKKRPAMKEVLQEIEAVLSTPLSAGTTSKGLYYNDFTSYSTSYMESSSSSSAEPSL</sequence>
<feature type="domain" description="Protein kinase" evidence="21">
    <location>
        <begin position="414"/>
        <end position="687"/>
    </location>
</feature>
<keyword evidence="9" id="KW-0547">Nucleotide-binding</keyword>
<keyword evidence="14" id="KW-1015">Disulfide bond</keyword>
<dbReference type="SMART" id="SM00220">
    <property type="entry name" value="S_TKc"/>
    <property type="match status" value="1"/>
</dbReference>
<dbReference type="InterPro" id="IPR011009">
    <property type="entry name" value="Kinase-like_dom_sf"/>
</dbReference>
<dbReference type="InterPro" id="IPR049883">
    <property type="entry name" value="NOTCH1_EGF-like"/>
</dbReference>
<keyword evidence="2" id="KW-0723">Serine/threonine-protein kinase</keyword>